<dbReference type="PANTHER" id="PTHR36205:SF2">
    <property type="entry name" value="MAJOR FACILITATOR SUPERFAMILY TRANSPORTER"/>
    <property type="match status" value="1"/>
</dbReference>
<dbReference type="Proteomes" id="UP000275078">
    <property type="component" value="Unassembled WGS sequence"/>
</dbReference>
<keyword evidence="2" id="KW-1133">Transmembrane helix</keyword>
<dbReference type="STRING" id="1160509.A0A3N4HVZ3"/>
<proteinExistence type="predicted"/>
<keyword evidence="2" id="KW-0812">Transmembrane</keyword>
<feature type="transmembrane region" description="Helical" evidence="2">
    <location>
        <begin position="79"/>
        <end position="98"/>
    </location>
</feature>
<accession>A0A3N4HVZ3</accession>
<dbReference type="InterPro" id="IPR021822">
    <property type="entry name" value="DUF3405"/>
</dbReference>
<dbReference type="OrthoDB" id="3353407at2759"/>
<dbReference type="PANTHER" id="PTHR36205">
    <property type="entry name" value="CHROMOSOME 19, WHOLE GENOME SHOTGUN SEQUENCE"/>
    <property type="match status" value="1"/>
</dbReference>
<name>A0A3N4HVZ3_ASCIM</name>
<gene>
    <name evidence="3" type="ORF">BJ508DRAFT_329682</name>
</gene>
<organism evidence="3 4">
    <name type="scientific">Ascobolus immersus RN42</name>
    <dbReference type="NCBI Taxonomy" id="1160509"/>
    <lineage>
        <taxon>Eukaryota</taxon>
        <taxon>Fungi</taxon>
        <taxon>Dikarya</taxon>
        <taxon>Ascomycota</taxon>
        <taxon>Pezizomycotina</taxon>
        <taxon>Pezizomycetes</taxon>
        <taxon>Pezizales</taxon>
        <taxon>Ascobolaceae</taxon>
        <taxon>Ascobolus</taxon>
    </lineage>
</organism>
<evidence type="ECO:0000313" key="3">
    <source>
        <dbReference type="EMBL" id="RPA78033.1"/>
    </source>
</evidence>
<reference evidence="3 4" key="1">
    <citation type="journal article" date="2018" name="Nat. Ecol. Evol.">
        <title>Pezizomycetes genomes reveal the molecular basis of ectomycorrhizal truffle lifestyle.</title>
        <authorList>
            <person name="Murat C."/>
            <person name="Payen T."/>
            <person name="Noel B."/>
            <person name="Kuo A."/>
            <person name="Morin E."/>
            <person name="Chen J."/>
            <person name="Kohler A."/>
            <person name="Krizsan K."/>
            <person name="Balestrini R."/>
            <person name="Da Silva C."/>
            <person name="Montanini B."/>
            <person name="Hainaut M."/>
            <person name="Levati E."/>
            <person name="Barry K.W."/>
            <person name="Belfiori B."/>
            <person name="Cichocki N."/>
            <person name="Clum A."/>
            <person name="Dockter R.B."/>
            <person name="Fauchery L."/>
            <person name="Guy J."/>
            <person name="Iotti M."/>
            <person name="Le Tacon F."/>
            <person name="Lindquist E.A."/>
            <person name="Lipzen A."/>
            <person name="Malagnac F."/>
            <person name="Mello A."/>
            <person name="Molinier V."/>
            <person name="Miyauchi S."/>
            <person name="Poulain J."/>
            <person name="Riccioni C."/>
            <person name="Rubini A."/>
            <person name="Sitrit Y."/>
            <person name="Splivallo R."/>
            <person name="Traeger S."/>
            <person name="Wang M."/>
            <person name="Zifcakova L."/>
            <person name="Wipf D."/>
            <person name="Zambonelli A."/>
            <person name="Paolocci F."/>
            <person name="Nowrousian M."/>
            <person name="Ottonello S."/>
            <person name="Baldrian P."/>
            <person name="Spatafora J.W."/>
            <person name="Henrissat B."/>
            <person name="Nagy L.G."/>
            <person name="Aury J.M."/>
            <person name="Wincker P."/>
            <person name="Grigoriev I.V."/>
            <person name="Bonfante P."/>
            <person name="Martin F.M."/>
        </authorList>
    </citation>
    <scope>NUCLEOTIDE SEQUENCE [LARGE SCALE GENOMIC DNA]</scope>
    <source>
        <strain evidence="3 4">RN42</strain>
    </source>
</reference>
<sequence>MALHRKHSRERQSLSSNVPPFGPYDSLADSSHHDNTDFEEENDYEKMARPRSRYPDSNLPLRQLVPRYFKTVFSRRSGFVNAIIVGVVFSGVVIVLAVNSYNAATARAVEAARKAAEEANKVVYPDYNSYPLIDSYYNGLFNLINRSSNTPQWPSSPLSTKPTPENFNPLPKSHPYDASHLTPDAVPCSFSDSSVTRASPLLRRFSGLPAGFPQSVFGSPSLLGWDAEDVCYDRYGRYGAYGYGYPESEGGLGVGLPPLRRRTERSEGGHFAEGMPQQKIDWRGINWADLQSRCVALNAHRFYQPKDEDGTPIKPAKKITGVSEHIDVQPSASDLAGKAKRTAILVRMWAGYKFTPNDILNLRSLISETALASGGEYQVHILLHVKNDDIPIFADPAAYARTVEENVPEEFRGLVTLWNVGLSKSIYSNLKQDGSHLPIHGVYRSSFMPVQLFALAHPEYQYFFNWEADVRLTGHVLPMLRSLETFATKQPRLHLWERSSSFYIPTLHGSYEGYSKMIRRLNPDPILGALPPPDSTPIGPKPPTNLTELETWGINEEADLITLMPFFDPSKTHWNLRNTMAGYPKNFPLRTSILAHSRLSRRLLRQMHLTNAAESRTAFTESLPVSTCLHHGLKAVHVPHPVYFDRMWKDGKEVGAFFNVERMDVYGDRQGEWGFRGGTWYANARFGGDLYKAWWDRDGKEGEREGKKGRMCLGQMFMHPVKW</sequence>
<evidence type="ECO:0000256" key="2">
    <source>
        <dbReference type="SAM" id="Phobius"/>
    </source>
</evidence>
<keyword evidence="4" id="KW-1185">Reference proteome</keyword>
<protein>
    <submittedName>
        <fullName evidence="3">Uncharacterized protein</fullName>
    </submittedName>
</protein>
<evidence type="ECO:0000256" key="1">
    <source>
        <dbReference type="SAM" id="MobiDB-lite"/>
    </source>
</evidence>
<dbReference type="AlphaFoldDB" id="A0A3N4HVZ3"/>
<dbReference type="Pfam" id="PF11885">
    <property type="entry name" value="DUF3405"/>
    <property type="match status" value="1"/>
</dbReference>
<keyword evidence="2" id="KW-0472">Membrane</keyword>
<evidence type="ECO:0000313" key="4">
    <source>
        <dbReference type="Proteomes" id="UP000275078"/>
    </source>
</evidence>
<dbReference type="EMBL" id="ML119717">
    <property type="protein sequence ID" value="RPA78033.1"/>
    <property type="molecule type" value="Genomic_DNA"/>
</dbReference>
<feature type="region of interest" description="Disordered" evidence="1">
    <location>
        <begin position="1"/>
        <end position="56"/>
    </location>
</feature>